<accession>A0AA38PQ93</accession>
<name>A0AA38PQ93_9AGAR</name>
<dbReference type="AlphaFoldDB" id="A0AA38PQ93"/>
<evidence type="ECO:0000313" key="2">
    <source>
        <dbReference type="Proteomes" id="UP001163850"/>
    </source>
</evidence>
<dbReference type="Proteomes" id="UP001163850">
    <property type="component" value="Unassembled WGS sequence"/>
</dbReference>
<reference evidence="1" key="1">
    <citation type="submission" date="2022-08" db="EMBL/GenBank/DDBJ databases">
        <authorList>
            <consortium name="DOE Joint Genome Institute"/>
            <person name="Min B."/>
            <person name="Riley R."/>
            <person name="Sierra-Patev S."/>
            <person name="Naranjo-Ortiz M."/>
            <person name="Looney B."/>
            <person name="Konkel Z."/>
            <person name="Slot J.C."/>
            <person name="Sakamoto Y."/>
            <person name="Steenwyk J.L."/>
            <person name="Rokas A."/>
            <person name="Carro J."/>
            <person name="Camarero S."/>
            <person name="Ferreira P."/>
            <person name="Molpeceres G."/>
            <person name="Ruiz-Duenas F.J."/>
            <person name="Serrano A."/>
            <person name="Henrissat B."/>
            <person name="Drula E."/>
            <person name="Hughes K.W."/>
            <person name="Mata J.L."/>
            <person name="Ishikawa N.K."/>
            <person name="Vargas-Isla R."/>
            <person name="Ushijima S."/>
            <person name="Smith C.A."/>
            <person name="Ahrendt S."/>
            <person name="Andreopoulos W."/>
            <person name="He G."/>
            <person name="Labutti K."/>
            <person name="Lipzen A."/>
            <person name="Ng V."/>
            <person name="Sandor L."/>
            <person name="Barry K."/>
            <person name="Martinez A.T."/>
            <person name="Xiao Y."/>
            <person name="Gibbons J.G."/>
            <person name="Terashima K."/>
            <person name="Hibbett D.S."/>
            <person name="Grigoriev I.V."/>
        </authorList>
    </citation>
    <scope>NUCLEOTIDE SEQUENCE</scope>
    <source>
        <strain evidence="1">TFB7829</strain>
    </source>
</reference>
<dbReference type="EMBL" id="MU802384">
    <property type="protein sequence ID" value="KAJ3979328.1"/>
    <property type="molecule type" value="Genomic_DNA"/>
</dbReference>
<comment type="caution">
    <text evidence="1">The sequence shown here is derived from an EMBL/GenBank/DDBJ whole genome shotgun (WGS) entry which is preliminary data.</text>
</comment>
<protein>
    <submittedName>
        <fullName evidence="1">Uncharacterized protein</fullName>
    </submittedName>
</protein>
<evidence type="ECO:0000313" key="1">
    <source>
        <dbReference type="EMBL" id="KAJ3979328.1"/>
    </source>
</evidence>
<gene>
    <name evidence="1" type="ORF">F5890DRAFT_1558870</name>
</gene>
<proteinExistence type="predicted"/>
<sequence>MDTNCVLCNENWHSCQIHSVYQFRRIHFSNSPDSEGFHPWSDYLINQNRHEHPFIWRRRIPTTSGLVDEVGTITTYPADLTLRYAFKHPTTGVRKVLYVRDPELRWSEIVASVRSNIIPARYVPGVGEDGRKKGPMTEEWFRSMVGQFEVVDGRLLRRGLEVCEQVEDFEWKVYAMLPAVVDDFDLGKFTSETLVECVRDNFHLWHLDSINRASAILSDFNFGSSTVPFSVLPANVDYDAPPSYSTTLSPASVASSLPNSFSEDLIPEESMRVDSEDGI</sequence>
<organism evidence="1 2">
    <name type="scientific">Lentinula detonsa</name>
    <dbReference type="NCBI Taxonomy" id="2804962"/>
    <lineage>
        <taxon>Eukaryota</taxon>
        <taxon>Fungi</taxon>
        <taxon>Dikarya</taxon>
        <taxon>Basidiomycota</taxon>
        <taxon>Agaricomycotina</taxon>
        <taxon>Agaricomycetes</taxon>
        <taxon>Agaricomycetidae</taxon>
        <taxon>Agaricales</taxon>
        <taxon>Marasmiineae</taxon>
        <taxon>Omphalotaceae</taxon>
        <taxon>Lentinula</taxon>
    </lineage>
</organism>